<dbReference type="Proteomes" id="UP000054558">
    <property type="component" value="Unassembled WGS sequence"/>
</dbReference>
<evidence type="ECO:0000313" key="3">
    <source>
        <dbReference type="EMBL" id="GAQ89194.1"/>
    </source>
</evidence>
<feature type="compositionally biased region" description="Basic residues" evidence="1">
    <location>
        <begin position="635"/>
        <end position="647"/>
    </location>
</feature>
<proteinExistence type="predicted"/>
<dbReference type="OrthoDB" id="10261556at2759"/>
<dbReference type="OMA" id="NIEFWQC"/>
<dbReference type="GO" id="GO:0006139">
    <property type="term" value="P:nucleobase-containing compound metabolic process"/>
    <property type="evidence" value="ECO:0007669"/>
    <property type="project" value="InterPro"/>
</dbReference>
<evidence type="ECO:0000256" key="1">
    <source>
        <dbReference type="SAM" id="MobiDB-lite"/>
    </source>
</evidence>
<feature type="region of interest" description="Disordered" evidence="1">
    <location>
        <begin position="635"/>
        <end position="661"/>
    </location>
</feature>
<dbReference type="GO" id="GO:0008408">
    <property type="term" value="F:3'-5' exonuclease activity"/>
    <property type="evidence" value="ECO:0007669"/>
    <property type="project" value="InterPro"/>
</dbReference>
<gene>
    <name evidence="3" type="ORF">KFL_004960040</name>
</gene>
<organism evidence="3 4">
    <name type="scientific">Klebsormidium nitens</name>
    <name type="common">Green alga</name>
    <name type="synonym">Ulothrix nitens</name>
    <dbReference type="NCBI Taxonomy" id="105231"/>
    <lineage>
        <taxon>Eukaryota</taxon>
        <taxon>Viridiplantae</taxon>
        <taxon>Streptophyta</taxon>
        <taxon>Klebsormidiophyceae</taxon>
        <taxon>Klebsormidiales</taxon>
        <taxon>Klebsormidiaceae</taxon>
        <taxon>Klebsormidium</taxon>
    </lineage>
</organism>
<dbReference type="STRING" id="105231.A0A1Y1IE09"/>
<dbReference type="EMBL" id="DF237445">
    <property type="protein sequence ID" value="GAQ89194.1"/>
    <property type="molecule type" value="Genomic_DNA"/>
</dbReference>
<keyword evidence="4" id="KW-1185">Reference proteome</keyword>
<dbReference type="PANTHER" id="PTHR47765:SF2">
    <property type="entry name" value="EXONUCLEASE MUT-7 HOMOLOG"/>
    <property type="match status" value="1"/>
</dbReference>
<reference evidence="3 4" key="1">
    <citation type="journal article" date="2014" name="Nat. Commun.">
        <title>Klebsormidium flaccidum genome reveals primary factors for plant terrestrial adaptation.</title>
        <authorList>
            <person name="Hori K."/>
            <person name="Maruyama F."/>
            <person name="Fujisawa T."/>
            <person name="Togashi T."/>
            <person name="Yamamoto N."/>
            <person name="Seo M."/>
            <person name="Sato S."/>
            <person name="Yamada T."/>
            <person name="Mori H."/>
            <person name="Tajima N."/>
            <person name="Moriyama T."/>
            <person name="Ikeuchi M."/>
            <person name="Watanabe M."/>
            <person name="Wada H."/>
            <person name="Kobayashi K."/>
            <person name="Saito M."/>
            <person name="Masuda T."/>
            <person name="Sasaki-Sekimoto Y."/>
            <person name="Mashiguchi K."/>
            <person name="Awai K."/>
            <person name="Shimojima M."/>
            <person name="Masuda S."/>
            <person name="Iwai M."/>
            <person name="Nobusawa T."/>
            <person name="Narise T."/>
            <person name="Kondo S."/>
            <person name="Saito H."/>
            <person name="Sato R."/>
            <person name="Murakawa M."/>
            <person name="Ihara Y."/>
            <person name="Oshima-Yamada Y."/>
            <person name="Ohtaka K."/>
            <person name="Satoh M."/>
            <person name="Sonobe K."/>
            <person name="Ishii M."/>
            <person name="Ohtani R."/>
            <person name="Kanamori-Sato M."/>
            <person name="Honoki R."/>
            <person name="Miyazaki D."/>
            <person name="Mochizuki H."/>
            <person name="Umetsu J."/>
            <person name="Higashi K."/>
            <person name="Shibata D."/>
            <person name="Kamiya Y."/>
            <person name="Sato N."/>
            <person name="Nakamura Y."/>
            <person name="Tabata S."/>
            <person name="Ida S."/>
            <person name="Kurokawa K."/>
            <person name="Ohta H."/>
        </authorList>
    </citation>
    <scope>NUCLEOTIDE SEQUENCE [LARGE SCALE GENOMIC DNA]</scope>
    <source>
        <strain evidence="3 4">NIES-2285</strain>
    </source>
</reference>
<feature type="domain" description="3'-5' exonuclease" evidence="2">
    <location>
        <begin position="27"/>
        <end position="230"/>
    </location>
</feature>
<evidence type="ECO:0000259" key="2">
    <source>
        <dbReference type="SMART" id="SM00474"/>
    </source>
</evidence>
<sequence>MGATDVSSSDEVCSSSYWSLPLPTSDVCFVDTPAAFEAVALALKSAAIVGLDCEWKPVASKTGRAASRGSPKVAVLQIAVRKRAVLKNAKREVLFVVDMLALKPSVFAAPLKAMLSSPHILKLGYAFKDDLRHLAASHPGQDAKGCFDKVENFVDVGKLFHTVKGGSDSWIVGTGGLAAITNTVLGLPLDKELQCSDWEARPLSQAQLLYAATDAYCLLPIYDALLHESSRDAQPGPLVQLVGPQKPSPALSIAAALDLNPPSTADVSHTSSCLPATCLLSSRSISPAEVATAASLSAAGLDGTEEDVALAMGRFAERLSLNSINHDVGSKKPKKRHGSKARRPLEAIDGQGLLDDCEWSGPPPWEEDAAAGGSGEPKFLCDVHVEGLARQLRCVGFDTASAVGPRSDPRQMVEQAEREGRVLLTRDRRLIRRRLLPPNKAYLVKALGKQAQLREVLSAFKLGVRARRLLCRCIKCNGEFVTTPLGPREAAATAPWSQVIPECALRAHTEFWQCAACRHIYWEGTQFQRAILQFEAQLEGIMEGTVAEDRFSKSSLIVMNVEDNENDNARASDSKIIVGYCTEPGEEKQEMDELIGALGPESDSREEKIGGCDSRADSEVAVQIPDGSARVKRPCKTCAERRKKKAERRQLLASPTETDNA</sequence>
<dbReference type="Pfam" id="PF01927">
    <property type="entry name" value="Mut7-C"/>
    <property type="match status" value="1"/>
</dbReference>
<dbReference type="SUPFAM" id="SSF53098">
    <property type="entry name" value="Ribonuclease H-like"/>
    <property type="match status" value="1"/>
</dbReference>
<dbReference type="InterPro" id="IPR002782">
    <property type="entry name" value="Mut7-C_RNAse_dom"/>
</dbReference>
<dbReference type="Pfam" id="PF01612">
    <property type="entry name" value="DNA_pol_A_exo1"/>
    <property type="match status" value="1"/>
</dbReference>
<dbReference type="InterPro" id="IPR002562">
    <property type="entry name" value="3'-5'_exonuclease_dom"/>
</dbReference>
<dbReference type="GO" id="GO:0003676">
    <property type="term" value="F:nucleic acid binding"/>
    <property type="evidence" value="ECO:0007669"/>
    <property type="project" value="InterPro"/>
</dbReference>
<dbReference type="AlphaFoldDB" id="A0A1Y1IE09"/>
<dbReference type="SMART" id="SM00474">
    <property type="entry name" value="35EXOc"/>
    <property type="match status" value="1"/>
</dbReference>
<dbReference type="InterPro" id="IPR052408">
    <property type="entry name" value="Exonuclease_MUT-7-like"/>
</dbReference>
<dbReference type="Gene3D" id="3.30.420.10">
    <property type="entry name" value="Ribonuclease H-like superfamily/Ribonuclease H"/>
    <property type="match status" value="1"/>
</dbReference>
<name>A0A1Y1IE09_KLENI</name>
<dbReference type="InterPro" id="IPR012337">
    <property type="entry name" value="RNaseH-like_sf"/>
</dbReference>
<evidence type="ECO:0000313" key="4">
    <source>
        <dbReference type="Proteomes" id="UP000054558"/>
    </source>
</evidence>
<dbReference type="InterPro" id="IPR036397">
    <property type="entry name" value="RNaseH_sf"/>
</dbReference>
<accession>A0A1Y1IE09</accession>
<dbReference type="PANTHER" id="PTHR47765">
    <property type="entry name" value="3'-5' EXONUCLEASE DOMAIN-CONTAINING PROTEIN"/>
    <property type="match status" value="1"/>
</dbReference>
<protein>
    <recommendedName>
        <fullName evidence="2">3'-5' exonuclease domain-containing protein</fullName>
    </recommendedName>
</protein>